<evidence type="ECO:0000313" key="2">
    <source>
        <dbReference type="Proteomes" id="UP001500503"/>
    </source>
</evidence>
<organism evidence="1 2">
    <name type="scientific">Actinoallomurus oryzae</name>
    <dbReference type="NCBI Taxonomy" id="502180"/>
    <lineage>
        <taxon>Bacteria</taxon>
        <taxon>Bacillati</taxon>
        <taxon>Actinomycetota</taxon>
        <taxon>Actinomycetes</taxon>
        <taxon>Streptosporangiales</taxon>
        <taxon>Thermomonosporaceae</taxon>
        <taxon>Actinoallomurus</taxon>
    </lineage>
</organism>
<protein>
    <submittedName>
        <fullName evidence="1">Uncharacterized protein</fullName>
    </submittedName>
</protein>
<reference evidence="2" key="1">
    <citation type="journal article" date="2019" name="Int. J. Syst. Evol. Microbiol.">
        <title>The Global Catalogue of Microorganisms (GCM) 10K type strain sequencing project: providing services to taxonomists for standard genome sequencing and annotation.</title>
        <authorList>
            <consortium name="The Broad Institute Genomics Platform"/>
            <consortium name="The Broad Institute Genome Sequencing Center for Infectious Disease"/>
            <person name="Wu L."/>
            <person name="Ma J."/>
        </authorList>
    </citation>
    <scope>NUCLEOTIDE SEQUENCE [LARGE SCALE GENOMIC DNA]</scope>
    <source>
        <strain evidence="2">JCM 17933</strain>
    </source>
</reference>
<dbReference type="EMBL" id="BAABHF010000027">
    <property type="protein sequence ID" value="GAA4502424.1"/>
    <property type="molecule type" value="Genomic_DNA"/>
</dbReference>
<dbReference type="Proteomes" id="UP001500503">
    <property type="component" value="Unassembled WGS sequence"/>
</dbReference>
<gene>
    <name evidence="1" type="ORF">GCM10023191_053960</name>
</gene>
<name>A0ABP8QGZ3_9ACTN</name>
<keyword evidence="2" id="KW-1185">Reference proteome</keyword>
<comment type="caution">
    <text evidence="1">The sequence shown here is derived from an EMBL/GenBank/DDBJ whole genome shotgun (WGS) entry which is preliminary data.</text>
</comment>
<accession>A0ABP8QGZ3</accession>
<proteinExistence type="predicted"/>
<sequence length="100" mass="10737">MIDVPQHETGHGGLLRRIGATVNRRGNAPACANPLFNRGSGVITVSGRRAAPVMTNEHSVTGLEGRNTTEDHPGIQRLNQTYTSTCYFIAESCRYPGAKG</sequence>
<evidence type="ECO:0000313" key="1">
    <source>
        <dbReference type="EMBL" id="GAA4502424.1"/>
    </source>
</evidence>